<dbReference type="AlphaFoldDB" id="A0A382BWP1"/>
<gene>
    <name evidence="1" type="ORF">METZ01_LOCUS170337</name>
</gene>
<name>A0A382BWP1_9ZZZZ</name>
<sequence>MTQRWTTFFAAAVLVAATAVVGSAQWPTAAQVRYIEPIGTLGQGTTPPDPLNHVFTYSIIETEAAPTNLLPSINKAMTPILDDAGATLYSVWVPVRMPDSAPFEGLTATQLALMAAWPDQDIQISALDATLTALDGVSRVTTNILIPIYLAESLAVPTEAGFYVHREELYHPLDVNEAVRLSQEAWETWESTFGTRVTGLFREQSDSVEVAHLLRIVWYRSFDGWLDSRDGARDPEARRRFAARRLLQLEGSGVAIATDRAVQ</sequence>
<organism evidence="1">
    <name type="scientific">marine metagenome</name>
    <dbReference type="NCBI Taxonomy" id="408172"/>
    <lineage>
        <taxon>unclassified sequences</taxon>
        <taxon>metagenomes</taxon>
        <taxon>ecological metagenomes</taxon>
    </lineage>
</organism>
<evidence type="ECO:0000313" key="1">
    <source>
        <dbReference type="EMBL" id="SVB17483.1"/>
    </source>
</evidence>
<proteinExistence type="predicted"/>
<dbReference type="EMBL" id="UINC01031436">
    <property type="protein sequence ID" value="SVB17483.1"/>
    <property type="molecule type" value="Genomic_DNA"/>
</dbReference>
<accession>A0A382BWP1</accession>
<reference evidence="1" key="1">
    <citation type="submission" date="2018-05" db="EMBL/GenBank/DDBJ databases">
        <authorList>
            <person name="Lanie J.A."/>
            <person name="Ng W.-L."/>
            <person name="Kazmierczak K.M."/>
            <person name="Andrzejewski T.M."/>
            <person name="Davidsen T.M."/>
            <person name="Wayne K.J."/>
            <person name="Tettelin H."/>
            <person name="Glass J.I."/>
            <person name="Rusch D."/>
            <person name="Podicherti R."/>
            <person name="Tsui H.-C.T."/>
            <person name="Winkler M.E."/>
        </authorList>
    </citation>
    <scope>NUCLEOTIDE SEQUENCE</scope>
</reference>
<protein>
    <submittedName>
        <fullName evidence="1">Uncharacterized protein</fullName>
    </submittedName>
</protein>